<keyword evidence="2" id="KW-1185">Reference proteome</keyword>
<dbReference type="EMBL" id="UYRU01090861">
    <property type="protein sequence ID" value="VDN37419.1"/>
    <property type="molecule type" value="Genomic_DNA"/>
</dbReference>
<reference evidence="1 2" key="1">
    <citation type="submission" date="2018-11" db="EMBL/GenBank/DDBJ databases">
        <authorList>
            <consortium name="Pathogen Informatics"/>
        </authorList>
    </citation>
    <scope>NUCLEOTIDE SEQUENCE [LARGE SCALE GENOMIC DNA]</scope>
</reference>
<name>A0A3P7R948_DIBLA</name>
<organism evidence="1 2">
    <name type="scientific">Dibothriocephalus latus</name>
    <name type="common">Fish tapeworm</name>
    <name type="synonym">Diphyllobothrium latum</name>
    <dbReference type="NCBI Taxonomy" id="60516"/>
    <lineage>
        <taxon>Eukaryota</taxon>
        <taxon>Metazoa</taxon>
        <taxon>Spiralia</taxon>
        <taxon>Lophotrochozoa</taxon>
        <taxon>Platyhelminthes</taxon>
        <taxon>Cestoda</taxon>
        <taxon>Eucestoda</taxon>
        <taxon>Diphyllobothriidea</taxon>
        <taxon>Diphyllobothriidae</taxon>
        <taxon>Dibothriocephalus</taxon>
    </lineage>
</organism>
<dbReference type="Proteomes" id="UP000281553">
    <property type="component" value="Unassembled WGS sequence"/>
</dbReference>
<evidence type="ECO:0000313" key="1">
    <source>
        <dbReference type="EMBL" id="VDN37419.1"/>
    </source>
</evidence>
<dbReference type="AlphaFoldDB" id="A0A3P7R948"/>
<dbReference type="OrthoDB" id="75419at2759"/>
<evidence type="ECO:0000313" key="2">
    <source>
        <dbReference type="Proteomes" id="UP000281553"/>
    </source>
</evidence>
<accession>A0A3P7R948</accession>
<protein>
    <submittedName>
        <fullName evidence="1">Uncharacterized protein</fullName>
    </submittedName>
</protein>
<sequence length="156" mass="17289">MTLSAFDTLAGRLRDALQYWLQRDSQDDSEDPYGLRSSAAVSFFRDTISLLSDLNQTVLHRQHDVGGVLAIRTRIEQFDPSGGLKAVNVDSILSSMYIEIANWNSAKLSDTHQPTLIFISAVFSFPAGLGDLGFECGFFGFCHNLTLRHVSVSCRL</sequence>
<proteinExistence type="predicted"/>
<gene>
    <name evidence="1" type="ORF">DILT_LOCUS17314</name>
</gene>